<evidence type="ECO:0000256" key="7">
    <source>
        <dbReference type="ARBA" id="ARBA00022840"/>
    </source>
</evidence>
<evidence type="ECO:0000313" key="12">
    <source>
        <dbReference type="Proteomes" id="UP001595818"/>
    </source>
</evidence>
<dbReference type="PANTHER" id="PTHR33571">
    <property type="entry name" value="SSL8005 PROTEIN"/>
    <property type="match status" value="1"/>
</dbReference>
<proteinExistence type="inferred from homology"/>
<dbReference type="CDD" id="cd05403">
    <property type="entry name" value="NT_KNTase_like"/>
    <property type="match status" value="1"/>
</dbReference>
<dbReference type="InterPro" id="IPR052038">
    <property type="entry name" value="Type-VII_TA_antitoxin"/>
</dbReference>
<sequence length="98" mass="11412">MTTKDNILRLISSKKAEIYKYGVKRIGLFGSYVRNEQTENSDIDILIDFVADKENFDNYMTVYDIIEKLFENHKVEIVTKNGLSPYIGPKILNEVQYV</sequence>
<evidence type="ECO:0000256" key="4">
    <source>
        <dbReference type="ARBA" id="ARBA00022695"/>
    </source>
</evidence>
<keyword evidence="6" id="KW-0547">Nucleotide-binding</keyword>
<evidence type="ECO:0000256" key="3">
    <source>
        <dbReference type="ARBA" id="ARBA00022679"/>
    </source>
</evidence>
<dbReference type="RefSeq" id="WP_377063439.1">
    <property type="nucleotide sequence ID" value="NZ_JBHSJJ010000004.1"/>
</dbReference>
<evidence type="ECO:0000313" key="11">
    <source>
        <dbReference type="EMBL" id="MFC4871708.1"/>
    </source>
</evidence>
<keyword evidence="8" id="KW-0460">Magnesium</keyword>
<dbReference type="Pfam" id="PF01909">
    <property type="entry name" value="NTP_transf_2"/>
    <property type="match status" value="1"/>
</dbReference>
<keyword evidence="2" id="KW-1277">Toxin-antitoxin system</keyword>
<evidence type="ECO:0000256" key="8">
    <source>
        <dbReference type="ARBA" id="ARBA00022842"/>
    </source>
</evidence>
<keyword evidence="7" id="KW-0067">ATP-binding</keyword>
<keyword evidence="3" id="KW-0808">Transferase</keyword>
<evidence type="ECO:0000256" key="6">
    <source>
        <dbReference type="ARBA" id="ARBA00022741"/>
    </source>
</evidence>
<evidence type="ECO:0000256" key="9">
    <source>
        <dbReference type="ARBA" id="ARBA00038276"/>
    </source>
</evidence>
<dbReference type="InterPro" id="IPR002934">
    <property type="entry name" value="Polymerase_NTP_transf_dom"/>
</dbReference>
<evidence type="ECO:0000256" key="5">
    <source>
        <dbReference type="ARBA" id="ARBA00022723"/>
    </source>
</evidence>
<evidence type="ECO:0000256" key="2">
    <source>
        <dbReference type="ARBA" id="ARBA00022649"/>
    </source>
</evidence>
<comment type="cofactor">
    <cofactor evidence="1">
        <name>Mg(2+)</name>
        <dbReference type="ChEBI" id="CHEBI:18420"/>
    </cofactor>
</comment>
<keyword evidence="4" id="KW-0548">Nucleotidyltransferase</keyword>
<dbReference type="EMBL" id="JBHSJJ010000004">
    <property type="protein sequence ID" value="MFC4871708.1"/>
    <property type="molecule type" value="Genomic_DNA"/>
</dbReference>
<dbReference type="SUPFAM" id="SSF81301">
    <property type="entry name" value="Nucleotidyltransferase"/>
    <property type="match status" value="1"/>
</dbReference>
<keyword evidence="5" id="KW-0479">Metal-binding</keyword>
<feature type="domain" description="Polymerase nucleotidyl transferase" evidence="10">
    <location>
        <begin position="20"/>
        <end position="98"/>
    </location>
</feature>
<dbReference type="InterPro" id="IPR043519">
    <property type="entry name" value="NT_sf"/>
</dbReference>
<accession>A0ABV9SZC1</accession>
<dbReference type="Proteomes" id="UP001595818">
    <property type="component" value="Unassembled WGS sequence"/>
</dbReference>
<evidence type="ECO:0000259" key="10">
    <source>
        <dbReference type="Pfam" id="PF01909"/>
    </source>
</evidence>
<reference evidence="12" key="1">
    <citation type="journal article" date="2019" name="Int. J. Syst. Evol. Microbiol.">
        <title>The Global Catalogue of Microorganisms (GCM) 10K type strain sequencing project: providing services to taxonomists for standard genome sequencing and annotation.</title>
        <authorList>
            <consortium name="The Broad Institute Genomics Platform"/>
            <consortium name="The Broad Institute Genome Sequencing Center for Infectious Disease"/>
            <person name="Wu L."/>
            <person name="Ma J."/>
        </authorList>
    </citation>
    <scope>NUCLEOTIDE SEQUENCE [LARGE SCALE GENOMIC DNA]</scope>
    <source>
        <strain evidence="12">CGMCC 4.7466</strain>
    </source>
</reference>
<protein>
    <submittedName>
        <fullName evidence="11">Nucleotidyltransferase family protein</fullName>
    </submittedName>
</protein>
<comment type="caution">
    <text evidence="11">The sequence shown here is derived from an EMBL/GenBank/DDBJ whole genome shotgun (WGS) entry which is preliminary data.</text>
</comment>
<dbReference type="PANTHER" id="PTHR33571:SF14">
    <property type="entry name" value="PROTEIN ADENYLYLTRANSFERASE MJ0435-RELATED"/>
    <property type="match status" value="1"/>
</dbReference>
<organism evidence="11 12">
    <name type="scientific">Negadavirga shengliensis</name>
    <dbReference type="NCBI Taxonomy" id="1389218"/>
    <lineage>
        <taxon>Bacteria</taxon>
        <taxon>Pseudomonadati</taxon>
        <taxon>Bacteroidota</taxon>
        <taxon>Cytophagia</taxon>
        <taxon>Cytophagales</taxon>
        <taxon>Cyclobacteriaceae</taxon>
        <taxon>Negadavirga</taxon>
    </lineage>
</organism>
<gene>
    <name evidence="11" type="ORF">ACFPFU_08430</name>
</gene>
<keyword evidence="12" id="KW-1185">Reference proteome</keyword>
<evidence type="ECO:0000256" key="1">
    <source>
        <dbReference type="ARBA" id="ARBA00001946"/>
    </source>
</evidence>
<comment type="similarity">
    <text evidence="9">Belongs to the MntA antitoxin family.</text>
</comment>
<dbReference type="Gene3D" id="3.30.460.10">
    <property type="entry name" value="Beta Polymerase, domain 2"/>
    <property type="match status" value="1"/>
</dbReference>
<name>A0ABV9SZC1_9BACT</name>